<comment type="caution">
    <text evidence="1">The sequence shown here is derived from an EMBL/GenBank/DDBJ whole genome shotgun (WGS) entry which is preliminary data.</text>
</comment>
<evidence type="ECO:0000313" key="2">
    <source>
        <dbReference type="Proteomes" id="UP001171620"/>
    </source>
</evidence>
<sequence length="43" mass="4641">MMIEMGDAADYKSNPPYAGLSDVSGPRFWPSGQGLRAAIVDRL</sequence>
<gene>
    <name evidence="1" type="ORF">QZM33_17425</name>
</gene>
<organism evidence="1 2">
    <name type="scientific">Burkholderia vietnamiensis</name>
    <dbReference type="NCBI Taxonomy" id="60552"/>
    <lineage>
        <taxon>Bacteria</taxon>
        <taxon>Pseudomonadati</taxon>
        <taxon>Pseudomonadota</taxon>
        <taxon>Betaproteobacteria</taxon>
        <taxon>Burkholderiales</taxon>
        <taxon>Burkholderiaceae</taxon>
        <taxon>Burkholderia</taxon>
        <taxon>Burkholderia cepacia complex</taxon>
    </lineage>
</organism>
<dbReference type="EMBL" id="JAUJRV010000013">
    <property type="protein sequence ID" value="MDN7796719.1"/>
    <property type="molecule type" value="Genomic_DNA"/>
</dbReference>
<reference evidence="1" key="1">
    <citation type="submission" date="2023-07" db="EMBL/GenBank/DDBJ databases">
        <title>A collection of bacterial strains from the Burkholderia cepacia Research Laboratory and Repository.</title>
        <authorList>
            <person name="Lipuma J."/>
            <person name="Spilker T."/>
            <person name="Caverly L."/>
        </authorList>
    </citation>
    <scope>NUCLEOTIDE SEQUENCE</scope>
    <source>
        <strain evidence="1">AU44268</strain>
    </source>
</reference>
<name>A0AAW7T567_BURVI</name>
<evidence type="ECO:0000313" key="1">
    <source>
        <dbReference type="EMBL" id="MDN7796719.1"/>
    </source>
</evidence>
<dbReference type="AlphaFoldDB" id="A0AAW7T567"/>
<proteinExistence type="predicted"/>
<accession>A0AAW7T567</accession>
<dbReference type="RefSeq" id="WP_257786154.1">
    <property type="nucleotide sequence ID" value="NZ_CAAAFK010000002.1"/>
</dbReference>
<protein>
    <submittedName>
        <fullName evidence="1">Uncharacterized protein</fullName>
    </submittedName>
</protein>
<dbReference type="Proteomes" id="UP001171620">
    <property type="component" value="Unassembled WGS sequence"/>
</dbReference>